<accession>A0AAF5DPT2</accession>
<feature type="transmembrane region" description="Helical" evidence="1">
    <location>
        <begin position="333"/>
        <end position="353"/>
    </location>
</feature>
<dbReference type="PANTHER" id="PTHR45694:SF18">
    <property type="entry name" value="GLUTAREDOXIN-1-RELATED"/>
    <property type="match status" value="1"/>
</dbReference>
<name>A0AAF5DPT2_STRER</name>
<reference evidence="4" key="1">
    <citation type="submission" date="2024-02" db="UniProtKB">
        <authorList>
            <consortium name="WormBaseParasite"/>
        </authorList>
    </citation>
    <scope>IDENTIFICATION</scope>
</reference>
<dbReference type="AlphaFoldDB" id="A0AAF5DPT2"/>
<keyword evidence="3" id="KW-1185">Reference proteome</keyword>
<dbReference type="InterPro" id="IPR014025">
    <property type="entry name" value="Glutaredoxin_subgr"/>
</dbReference>
<feature type="transmembrane region" description="Helical" evidence="1">
    <location>
        <begin position="409"/>
        <end position="429"/>
    </location>
</feature>
<feature type="domain" description="Glutaredoxin" evidence="2">
    <location>
        <begin position="646"/>
        <end position="709"/>
    </location>
</feature>
<dbReference type="GO" id="GO:0034599">
    <property type="term" value="P:cellular response to oxidative stress"/>
    <property type="evidence" value="ECO:0007669"/>
    <property type="project" value="TreeGrafter"/>
</dbReference>
<evidence type="ECO:0000259" key="2">
    <source>
        <dbReference type="Pfam" id="PF00462"/>
    </source>
</evidence>
<dbReference type="InterPro" id="IPR002109">
    <property type="entry name" value="Glutaredoxin"/>
</dbReference>
<dbReference type="GO" id="GO:0015038">
    <property type="term" value="F:glutathione disulfide oxidoreductase activity"/>
    <property type="evidence" value="ECO:0007669"/>
    <property type="project" value="TreeGrafter"/>
</dbReference>
<feature type="transmembrane region" description="Helical" evidence="1">
    <location>
        <begin position="373"/>
        <end position="389"/>
    </location>
</feature>
<keyword evidence="1" id="KW-1133">Transmembrane helix</keyword>
<feature type="transmembrane region" description="Helical" evidence="1">
    <location>
        <begin position="450"/>
        <end position="474"/>
    </location>
</feature>
<feature type="transmembrane region" description="Helical" evidence="1">
    <location>
        <begin position="114"/>
        <end position="132"/>
    </location>
</feature>
<feature type="transmembrane region" description="Helical" evidence="1">
    <location>
        <begin position="72"/>
        <end position="94"/>
    </location>
</feature>
<dbReference type="Proteomes" id="UP000035681">
    <property type="component" value="Unplaced"/>
</dbReference>
<feature type="transmembrane region" description="Helical" evidence="1">
    <location>
        <begin position="35"/>
        <end position="52"/>
    </location>
</feature>
<dbReference type="PANTHER" id="PTHR45694">
    <property type="entry name" value="GLUTAREDOXIN 2"/>
    <property type="match status" value="1"/>
</dbReference>
<feature type="transmembrane region" description="Helical" evidence="1">
    <location>
        <begin position="296"/>
        <end position="318"/>
    </location>
</feature>
<evidence type="ECO:0000256" key="1">
    <source>
        <dbReference type="SAM" id="Phobius"/>
    </source>
</evidence>
<evidence type="ECO:0000313" key="4">
    <source>
        <dbReference type="WBParaSite" id="TCONS_00015897.p1"/>
    </source>
</evidence>
<dbReference type="Pfam" id="PF00462">
    <property type="entry name" value="Glutaredoxin"/>
    <property type="match status" value="1"/>
</dbReference>
<dbReference type="InterPro" id="IPR036249">
    <property type="entry name" value="Thioredoxin-like_sf"/>
</dbReference>
<dbReference type="Gene3D" id="3.40.30.10">
    <property type="entry name" value="Glutaredoxin"/>
    <property type="match status" value="1"/>
</dbReference>
<sequence>MKFQLQKLKWIFQIPNISIFFIADTIFYLRIYHVIVGFLMIAASIVMVEFMIRTRKLPKLDSPHEMPRPAMIGAITLTIGIVVGYSYFIIFNFSFSNCDKLVDQLYGSEFYLDAIYSSIMIIFSLLSLIYVFHRSYYGAINTHLDNIGRLWINITFTIVWFKIVIYKGYLSHQELCQRKELEGYWCPVIKRHYDCDPYNDLDGTQKIWFYINKGLLNTSVISCASEFFPVLLISHWLACGGAEEKAEDLLRKKQLKKNLRGLMQDFFKDISRVYAEISNVAGPPLIISNLLKYQNILFALTACIGMLVKWFVSFYYSIKFDILAKEHWIQNDWIFLVASIIQAIFFLSIYRWVKTIKSDRLDAHHKAQARGDIIILFGCSVILSVKFILQSVELFYQQNSNIISVTEEIIKTLSLFFIQVCLWFQYLTIRRLLALSDRDLNTCKSFLPTVAISGFFLAWIHFGCTYLDTFIIKYQLTDETFNFNEISLICMIFTQTIFPADYLYAFTVSGCWMDLIIRYMEMGLFQLGTPRLEISEHHGNNQLKKKVDNNKILNDCSVNDNYSITNIIDSSKNDYASITSRFKGIPTQELDLKVKNGEENINKNMLKETSIPSKQSIPNVVLTSKVDKEMQEIEKTIQNLLFHHKVILFSKTYCIFSKRAKEVLSKYDLKELEVVELDIVENGPKYLKALKKLSGIHTVPQLFVGGEFVGDARKIISKDASGTLKEILQGANVLFDKLKHRN</sequence>
<dbReference type="PROSITE" id="PS51354">
    <property type="entry name" value="GLUTAREDOXIN_2"/>
    <property type="match status" value="1"/>
</dbReference>
<dbReference type="GO" id="GO:0005737">
    <property type="term" value="C:cytoplasm"/>
    <property type="evidence" value="ECO:0007669"/>
    <property type="project" value="TreeGrafter"/>
</dbReference>
<evidence type="ECO:0000313" key="3">
    <source>
        <dbReference type="Proteomes" id="UP000035681"/>
    </source>
</evidence>
<keyword evidence="1" id="KW-0472">Membrane</keyword>
<protein>
    <submittedName>
        <fullName evidence="4">Glutaredoxin domain-containing protein</fullName>
    </submittedName>
</protein>
<dbReference type="PRINTS" id="PR00160">
    <property type="entry name" value="GLUTAREDOXIN"/>
</dbReference>
<keyword evidence="1" id="KW-0812">Transmembrane</keyword>
<dbReference type="WBParaSite" id="TCONS_00015897.p1">
    <property type="protein sequence ID" value="TCONS_00015897.p1"/>
    <property type="gene ID" value="XLOC_010657"/>
</dbReference>
<proteinExistence type="predicted"/>
<dbReference type="CDD" id="cd03419">
    <property type="entry name" value="GRX_GRXh_1_2_like"/>
    <property type="match status" value="1"/>
</dbReference>
<dbReference type="SUPFAM" id="SSF52833">
    <property type="entry name" value="Thioredoxin-like"/>
    <property type="match status" value="1"/>
</dbReference>
<organism evidence="3 4">
    <name type="scientific">Strongyloides stercoralis</name>
    <name type="common">Threadworm</name>
    <dbReference type="NCBI Taxonomy" id="6248"/>
    <lineage>
        <taxon>Eukaryota</taxon>
        <taxon>Metazoa</taxon>
        <taxon>Ecdysozoa</taxon>
        <taxon>Nematoda</taxon>
        <taxon>Chromadorea</taxon>
        <taxon>Rhabditida</taxon>
        <taxon>Tylenchina</taxon>
        <taxon>Panagrolaimomorpha</taxon>
        <taxon>Strongyloidoidea</taxon>
        <taxon>Strongyloididae</taxon>
        <taxon>Strongyloides</taxon>
    </lineage>
</organism>